<accession>A0ABD2XK15</accession>
<organism evidence="2 3">
    <name type="scientific">Trichogramma kaykai</name>
    <dbReference type="NCBI Taxonomy" id="54128"/>
    <lineage>
        <taxon>Eukaryota</taxon>
        <taxon>Metazoa</taxon>
        <taxon>Ecdysozoa</taxon>
        <taxon>Arthropoda</taxon>
        <taxon>Hexapoda</taxon>
        <taxon>Insecta</taxon>
        <taxon>Pterygota</taxon>
        <taxon>Neoptera</taxon>
        <taxon>Endopterygota</taxon>
        <taxon>Hymenoptera</taxon>
        <taxon>Apocrita</taxon>
        <taxon>Proctotrupomorpha</taxon>
        <taxon>Chalcidoidea</taxon>
        <taxon>Trichogrammatidae</taxon>
        <taxon>Trichogramma</taxon>
    </lineage>
</organism>
<sequence>MIFLTSKMESSNVLNPTVRVKKEPRDEPLNDNNDYKINDTTPVTQNIKYERFQHENSDHMLQEYDESHKNGHDDIQID</sequence>
<comment type="caution">
    <text evidence="2">The sequence shown here is derived from an EMBL/GenBank/DDBJ whole genome shotgun (WGS) entry which is preliminary data.</text>
</comment>
<evidence type="ECO:0000313" key="3">
    <source>
        <dbReference type="Proteomes" id="UP001627154"/>
    </source>
</evidence>
<evidence type="ECO:0000256" key="1">
    <source>
        <dbReference type="SAM" id="MobiDB-lite"/>
    </source>
</evidence>
<gene>
    <name evidence="2" type="ORF">TKK_001930</name>
</gene>
<evidence type="ECO:0000313" key="2">
    <source>
        <dbReference type="EMBL" id="KAL3405542.1"/>
    </source>
</evidence>
<reference evidence="2 3" key="1">
    <citation type="journal article" date="2024" name="bioRxiv">
        <title>A reference genome for Trichogramma kaykai: A tiny desert-dwelling parasitoid wasp with competing sex-ratio distorters.</title>
        <authorList>
            <person name="Culotta J."/>
            <person name="Lindsey A.R."/>
        </authorList>
    </citation>
    <scope>NUCLEOTIDE SEQUENCE [LARGE SCALE GENOMIC DNA]</scope>
    <source>
        <strain evidence="2 3">KSX58</strain>
    </source>
</reference>
<protein>
    <submittedName>
        <fullName evidence="2">Uncharacterized protein</fullName>
    </submittedName>
</protein>
<proteinExistence type="predicted"/>
<name>A0ABD2XK15_9HYME</name>
<keyword evidence="3" id="KW-1185">Reference proteome</keyword>
<feature type="region of interest" description="Disordered" evidence="1">
    <location>
        <begin position="54"/>
        <end position="78"/>
    </location>
</feature>
<dbReference type="AlphaFoldDB" id="A0ABD2XK15"/>
<dbReference type="Proteomes" id="UP001627154">
    <property type="component" value="Unassembled WGS sequence"/>
</dbReference>
<dbReference type="EMBL" id="JBJJXI010000020">
    <property type="protein sequence ID" value="KAL3405542.1"/>
    <property type="molecule type" value="Genomic_DNA"/>
</dbReference>